<accession>Q9YCK0</accession>
<reference evidence="7 8" key="1">
    <citation type="journal article" date="1999" name="DNA Res.">
        <title>Complete genome sequence of an aerobic hyper-thermophilic crenarchaeon, Aeropyrum pernix K1.</title>
        <authorList>
            <person name="Kawarabayasi Y."/>
            <person name="Hino Y."/>
            <person name="Horikawa H."/>
            <person name="Yamazaki S."/>
            <person name="Haikawa Y."/>
            <person name="Jin-no K."/>
            <person name="Takahashi M."/>
            <person name="Sekine M."/>
            <person name="Baba S."/>
            <person name="Ankai A."/>
            <person name="Kosugi H."/>
            <person name="Hosoyama A."/>
            <person name="Fukui S."/>
            <person name="Nagai Y."/>
            <person name="Nishijima K."/>
            <person name="Nakazawa H."/>
            <person name="Takamiya M."/>
            <person name="Masuda S."/>
            <person name="Funahashi T."/>
            <person name="Tanaka T."/>
            <person name="Kudoh Y."/>
            <person name="Yamazaki J."/>
            <person name="Kushida N."/>
            <person name="Oguchi A."/>
            <person name="Aoki K."/>
            <person name="Kubota K."/>
            <person name="Nakamura Y."/>
            <person name="Nomura N."/>
            <person name="Sako Y."/>
            <person name="Kikuchi H."/>
        </authorList>
    </citation>
    <scope>NUCLEOTIDE SEQUENCE [LARGE SCALE GENOMIC DNA]</scope>
    <source>
        <strain evidence="8">ATCC 700893 / DSM 11879 / JCM 9820 / NBRC 100138 / K1</strain>
    </source>
</reference>
<dbReference type="Proteomes" id="UP000002518">
    <property type="component" value="Chromosome"/>
</dbReference>
<organism evidence="7 8">
    <name type="scientific">Aeropyrum pernix (strain ATCC 700893 / DSM 11879 / JCM 9820 / NBRC 100138 / K1)</name>
    <dbReference type="NCBI Taxonomy" id="272557"/>
    <lineage>
        <taxon>Archaea</taxon>
        <taxon>Thermoproteota</taxon>
        <taxon>Thermoprotei</taxon>
        <taxon>Desulfurococcales</taxon>
        <taxon>Desulfurococcaceae</taxon>
        <taxon>Aeropyrum</taxon>
    </lineage>
</organism>
<evidence type="ECO:0000259" key="6">
    <source>
        <dbReference type="Pfam" id="PF12698"/>
    </source>
</evidence>
<evidence type="ECO:0000256" key="5">
    <source>
        <dbReference type="SAM" id="Phobius"/>
    </source>
</evidence>
<dbReference type="Pfam" id="PF12698">
    <property type="entry name" value="ABC2_membrane_3"/>
    <property type="match status" value="1"/>
</dbReference>
<feature type="transmembrane region" description="Helical" evidence="5">
    <location>
        <begin position="386"/>
        <end position="408"/>
    </location>
</feature>
<dbReference type="PANTHER" id="PTHR43471">
    <property type="entry name" value="ABC TRANSPORTER PERMEASE"/>
    <property type="match status" value="1"/>
</dbReference>
<evidence type="ECO:0000256" key="3">
    <source>
        <dbReference type="ARBA" id="ARBA00022989"/>
    </source>
</evidence>
<evidence type="ECO:0000256" key="4">
    <source>
        <dbReference type="ARBA" id="ARBA00023136"/>
    </source>
</evidence>
<name>Q9YCK0_AERPE</name>
<protein>
    <recommendedName>
        <fullName evidence="6">ABC-2 type transporter transmembrane domain-containing protein</fullName>
    </recommendedName>
</protein>
<dbReference type="RefSeq" id="WP_010866261.1">
    <property type="nucleotide sequence ID" value="NC_000854.2"/>
</dbReference>
<feature type="transmembrane region" description="Helical" evidence="5">
    <location>
        <begin position="237"/>
        <end position="268"/>
    </location>
</feature>
<evidence type="ECO:0000256" key="1">
    <source>
        <dbReference type="ARBA" id="ARBA00004141"/>
    </source>
</evidence>
<keyword evidence="4 5" id="KW-0472">Membrane</keyword>
<feature type="transmembrane region" description="Helical" evidence="5">
    <location>
        <begin position="301"/>
        <end position="324"/>
    </location>
</feature>
<gene>
    <name evidence="7" type="ordered locus">APE_1257</name>
</gene>
<proteinExistence type="predicted"/>
<sequence length="439" mass="45223">MSLRRVLPLFVVKELKEVLRDRTLLFNLVISPMLGVVVWIVVVEAIFAGSITPQTGSGGIPGLEGLAVVDLDGTPLSQAVATALGAAAAGSVEEALQAGYKMVLVIPEGFASTLQKGGQARLELYIQAGEVLRSQGLLGFFSYSGLSGALEGAVDLLAKQALGIPTAEDLVRVEEKPLGILEGNPASHLLVLFMLLMASFITGSFLLQVSAITVGYDREQRTLELLLATPLRTRGYVAVRLAGAASMASVGLLSLAASLLIMMVYAAVRIPQEVGGGVTSGELASLLGEAAERLAPTPGQVLVALASIAVTALYTLTLGLILGFVGAGDVKSAQTASGMSVFILFILLLPLAAIPFRLPHAIPLALHPITAAPAAYLAYANGDYAMAIGMLASTLAGSALAVAAAARLSRPERLLALGSGGGGLISSLGLRGWRARPRE</sequence>
<evidence type="ECO:0000256" key="2">
    <source>
        <dbReference type="ARBA" id="ARBA00022692"/>
    </source>
</evidence>
<dbReference type="GO" id="GO:0140359">
    <property type="term" value="F:ABC-type transporter activity"/>
    <property type="evidence" value="ECO:0007669"/>
    <property type="project" value="InterPro"/>
</dbReference>
<evidence type="ECO:0000313" key="7">
    <source>
        <dbReference type="EMBL" id="BAA80247.1"/>
    </source>
</evidence>
<dbReference type="PIR" id="A72599">
    <property type="entry name" value="A72599"/>
</dbReference>
<feature type="transmembrane region" description="Helical" evidence="5">
    <location>
        <begin position="336"/>
        <end position="354"/>
    </location>
</feature>
<keyword evidence="8" id="KW-1185">Reference proteome</keyword>
<dbReference type="Gene3D" id="3.40.1710.10">
    <property type="entry name" value="abc type-2 transporter like domain"/>
    <property type="match status" value="1"/>
</dbReference>
<feature type="transmembrane region" description="Helical" evidence="5">
    <location>
        <begin position="189"/>
        <end position="216"/>
    </location>
</feature>
<dbReference type="eggNOG" id="arCOG01462">
    <property type="taxonomic scope" value="Archaea"/>
</dbReference>
<dbReference type="STRING" id="272557.APE_1257"/>
<evidence type="ECO:0000313" key="8">
    <source>
        <dbReference type="Proteomes" id="UP000002518"/>
    </source>
</evidence>
<dbReference type="AlphaFoldDB" id="Q9YCK0"/>
<feature type="transmembrane region" description="Helical" evidence="5">
    <location>
        <begin position="24"/>
        <end position="47"/>
    </location>
</feature>
<dbReference type="PATRIC" id="fig|272557.25.peg.864"/>
<dbReference type="InterPro" id="IPR013525">
    <property type="entry name" value="ABC2_TM"/>
</dbReference>
<keyword evidence="2 5" id="KW-0812">Transmembrane</keyword>
<dbReference type="KEGG" id="ape:APE_1257"/>
<comment type="subcellular location">
    <subcellularLocation>
        <location evidence="1">Membrane</location>
        <topology evidence="1">Multi-pass membrane protein</topology>
    </subcellularLocation>
</comment>
<keyword evidence="3 5" id="KW-1133">Transmembrane helix</keyword>
<dbReference type="GeneID" id="1445899"/>
<dbReference type="GO" id="GO:0016020">
    <property type="term" value="C:membrane"/>
    <property type="evidence" value="ECO:0007669"/>
    <property type="project" value="UniProtKB-SubCell"/>
</dbReference>
<dbReference type="EMBL" id="BA000002">
    <property type="protein sequence ID" value="BAA80247.1"/>
    <property type="molecule type" value="Genomic_DNA"/>
</dbReference>
<dbReference type="EnsemblBacteria" id="BAA80247">
    <property type="protein sequence ID" value="BAA80247"/>
    <property type="gene ID" value="APE_1257"/>
</dbReference>
<feature type="domain" description="ABC-2 type transporter transmembrane" evidence="6">
    <location>
        <begin position="39"/>
        <end position="397"/>
    </location>
</feature>